<name>A0A2A7SGE6_BURGA</name>
<dbReference type="PANTHER" id="PTHR30386">
    <property type="entry name" value="MEMBRANE FUSION SUBUNIT OF EMRAB-TOLC MULTIDRUG EFFLUX PUMP"/>
    <property type="match status" value="1"/>
</dbReference>
<protein>
    <submittedName>
        <fullName evidence="6">Uncharacterized protein</fullName>
    </submittedName>
</protein>
<reference evidence="7" key="1">
    <citation type="submission" date="2017-09" db="EMBL/GenBank/DDBJ databases">
        <title>FDA dAtabase for Regulatory Grade micrObial Sequences (FDA-ARGOS): Supporting development and validation of Infectious Disease Dx tests.</title>
        <authorList>
            <person name="Minogue T."/>
            <person name="Wolcott M."/>
            <person name="Wasieloski L."/>
            <person name="Aguilar W."/>
            <person name="Moore D."/>
            <person name="Tallon L."/>
            <person name="Sadzewicz L."/>
            <person name="Ott S."/>
            <person name="Zhao X."/>
            <person name="Nagaraj S."/>
            <person name="Vavikolanu K."/>
            <person name="Aluvathingal J."/>
            <person name="Nadendla S."/>
            <person name="Sichtig H."/>
        </authorList>
    </citation>
    <scope>NUCLEOTIDE SEQUENCE [LARGE SCALE GENOMIC DNA]</scope>
    <source>
        <strain evidence="7">FDAARGOS_390</strain>
    </source>
</reference>
<dbReference type="RefSeq" id="WP_096751171.1">
    <property type="nucleotide sequence ID" value="NZ_CADEPO010000018.1"/>
</dbReference>
<sequence length="173" mass="18838">MFREQALAQAGAKQYGTVLLFQTRANRLIEIMALLLTLCLLALLSFASYTQKAPLHGVLRPAAGSGGQLEALAEVPAQFAARLHPGSPVSIRYAAYPFQQFGQGRGVVEQVELVPPADPDGVEAARYRAHIRLVQRAEDDRHGALVLQAGMAFDATARLETRRLYRWLLASGA</sequence>
<evidence type="ECO:0000256" key="2">
    <source>
        <dbReference type="ARBA" id="ARBA00022692"/>
    </source>
</evidence>
<dbReference type="EMBL" id="PDDY01000001">
    <property type="protein sequence ID" value="PEH42588.1"/>
    <property type="molecule type" value="Genomic_DNA"/>
</dbReference>
<dbReference type="Proteomes" id="UP000220629">
    <property type="component" value="Unassembled WGS sequence"/>
</dbReference>
<keyword evidence="3 5" id="KW-1133">Transmembrane helix</keyword>
<organism evidence="6 7">
    <name type="scientific">Burkholderia gladioli</name>
    <name type="common">Pseudomonas marginata</name>
    <name type="synonym">Phytomonas marginata</name>
    <dbReference type="NCBI Taxonomy" id="28095"/>
    <lineage>
        <taxon>Bacteria</taxon>
        <taxon>Pseudomonadati</taxon>
        <taxon>Pseudomonadota</taxon>
        <taxon>Betaproteobacteria</taxon>
        <taxon>Burkholderiales</taxon>
        <taxon>Burkholderiaceae</taxon>
        <taxon>Burkholderia</taxon>
    </lineage>
</organism>
<dbReference type="AlphaFoldDB" id="A0A2A7SGE6"/>
<evidence type="ECO:0000313" key="6">
    <source>
        <dbReference type="EMBL" id="PEH42588.1"/>
    </source>
</evidence>
<comment type="caution">
    <text evidence="6">The sequence shown here is derived from an EMBL/GenBank/DDBJ whole genome shotgun (WGS) entry which is preliminary data.</text>
</comment>
<keyword evidence="2 5" id="KW-0812">Transmembrane</keyword>
<evidence type="ECO:0000256" key="1">
    <source>
        <dbReference type="ARBA" id="ARBA00004167"/>
    </source>
</evidence>
<evidence type="ECO:0000313" key="7">
    <source>
        <dbReference type="Proteomes" id="UP000220629"/>
    </source>
</evidence>
<proteinExistence type="predicted"/>
<feature type="transmembrane region" description="Helical" evidence="5">
    <location>
        <begin position="28"/>
        <end position="49"/>
    </location>
</feature>
<keyword evidence="4 5" id="KW-0472">Membrane</keyword>
<evidence type="ECO:0000256" key="5">
    <source>
        <dbReference type="SAM" id="Phobius"/>
    </source>
</evidence>
<comment type="subcellular location">
    <subcellularLocation>
        <location evidence="1">Membrane</location>
        <topology evidence="1">Single-pass membrane protein</topology>
    </subcellularLocation>
</comment>
<evidence type="ECO:0000256" key="3">
    <source>
        <dbReference type="ARBA" id="ARBA00022989"/>
    </source>
</evidence>
<dbReference type="GO" id="GO:0016020">
    <property type="term" value="C:membrane"/>
    <property type="evidence" value="ECO:0007669"/>
    <property type="project" value="UniProtKB-SubCell"/>
</dbReference>
<accession>A0A2A7SGE6</accession>
<dbReference type="InterPro" id="IPR050739">
    <property type="entry name" value="MFP"/>
</dbReference>
<dbReference type="PANTHER" id="PTHR30386:SF26">
    <property type="entry name" value="TRANSPORT PROTEIN COMB"/>
    <property type="match status" value="1"/>
</dbReference>
<evidence type="ECO:0000256" key="4">
    <source>
        <dbReference type="ARBA" id="ARBA00023136"/>
    </source>
</evidence>
<gene>
    <name evidence="6" type="ORF">CRM94_10730</name>
</gene>